<evidence type="ECO:0000256" key="2">
    <source>
        <dbReference type="SAM" id="MobiDB-lite"/>
    </source>
</evidence>
<name>A0A9W6Y4R5_9STRA</name>
<feature type="compositionally biased region" description="Basic and acidic residues" evidence="2">
    <location>
        <begin position="212"/>
        <end position="222"/>
    </location>
</feature>
<keyword evidence="4" id="KW-1185">Reference proteome</keyword>
<accession>A0A9W6Y4R5</accession>
<feature type="compositionally biased region" description="Polar residues" evidence="2">
    <location>
        <begin position="161"/>
        <end position="195"/>
    </location>
</feature>
<feature type="region of interest" description="Disordered" evidence="2">
    <location>
        <begin position="8"/>
        <end position="28"/>
    </location>
</feature>
<dbReference type="OrthoDB" id="119163at2759"/>
<comment type="caution">
    <text evidence="3">The sequence shown here is derived from an EMBL/GenBank/DDBJ whole genome shotgun (WGS) entry which is preliminary data.</text>
</comment>
<evidence type="ECO:0000313" key="3">
    <source>
        <dbReference type="EMBL" id="GMF53185.1"/>
    </source>
</evidence>
<dbReference type="Proteomes" id="UP001165121">
    <property type="component" value="Unassembled WGS sequence"/>
</dbReference>
<dbReference type="AlphaFoldDB" id="A0A9W6Y4R5"/>
<feature type="coiled-coil region" evidence="1">
    <location>
        <begin position="289"/>
        <end position="326"/>
    </location>
</feature>
<keyword evidence="1" id="KW-0175">Coiled coil</keyword>
<feature type="compositionally biased region" description="Basic and acidic residues" evidence="2">
    <location>
        <begin position="603"/>
        <end position="627"/>
    </location>
</feature>
<evidence type="ECO:0000256" key="1">
    <source>
        <dbReference type="SAM" id="Coils"/>
    </source>
</evidence>
<evidence type="ECO:0000313" key="4">
    <source>
        <dbReference type="Proteomes" id="UP001165121"/>
    </source>
</evidence>
<proteinExistence type="predicted"/>
<reference evidence="3" key="1">
    <citation type="submission" date="2023-04" db="EMBL/GenBank/DDBJ databases">
        <title>Phytophthora fragariaefolia NBRC 109709.</title>
        <authorList>
            <person name="Ichikawa N."/>
            <person name="Sato H."/>
            <person name="Tonouchi N."/>
        </authorList>
    </citation>
    <scope>NUCLEOTIDE SEQUENCE</scope>
    <source>
        <strain evidence="3">NBRC 109709</strain>
    </source>
</reference>
<sequence>MVPRGVLLASTMREKFAPPDTNSPERPSVWQLRFGKKPASNAKFQSKASTSEPDIQVQSPSISDQLLRVLDPKPKVHDESSRECADELIGRRNAFAAEPELRLYNLSRTEDEVTRVHDQHSCDDMVTEAKEIIRVRFQIENQADTLRQASTIQKRHKSAKHSTVTQPRASRSASNTFESRTSSSLSHASIQIMKSQTRRMETKSDNQNSEKLPAKDETELRLQSKHQPRHAVPPSISSKKPRFRQHTSRQLPMERRQQLLQQAREDRKLKTAEEQMLLQLRQQVAVDNNQEEHQEQRNIEEKLQRLNVENQQAVELEERFQSRKERLVILYKHFGHWQQRVQYRREQEVQVIVELRWRNLRSIMANWKRYALRKKQAKVANEARLKLVREQQLDERAKEFHRTKCLPKWFYRWVMLVEQQKEKRITDGAVERRKVQTERLMERLLRHKTPAEPSEIEPGERLESEALESTGKHYSQEIASEKPPVCVRTPSTNLVNKRHQHQRRFHVYPGGDEGQMPLSANSEQLMPLKSAPQLPPPPQFPRTTLKRTVRRVDTVYKAMEQRAIERKQRREELKRRYEELERQKRKEQEKQRAAREATLLQQRQEEKERIRERKLAEARAQQEKQDRREQMLARLHKANKHNRRRLLFFYALLPWRNAALLAGAHQVVLLPAPTYTTDDKATKYAPLAFLEDQGFATQEDFTAWRKDNGYDSLRAFNDGASYTVSDGADFTCGFTNIDGDVQSIPDGNAMRSTGYTHDGPCEVWLDDTMVMQYENCHESISGKDYTIDYSLCTSTCTLYWFWLGVRYLKNEYSWQVYKACVPLSASARRLEGAANESAVLDF</sequence>
<organism evidence="3 4">
    <name type="scientific">Phytophthora fragariaefolia</name>
    <dbReference type="NCBI Taxonomy" id="1490495"/>
    <lineage>
        <taxon>Eukaryota</taxon>
        <taxon>Sar</taxon>
        <taxon>Stramenopiles</taxon>
        <taxon>Oomycota</taxon>
        <taxon>Peronosporomycetes</taxon>
        <taxon>Peronosporales</taxon>
        <taxon>Peronosporaceae</taxon>
        <taxon>Phytophthora</taxon>
    </lineage>
</organism>
<feature type="compositionally biased region" description="Basic and acidic residues" evidence="2">
    <location>
        <begin position="581"/>
        <end position="595"/>
    </location>
</feature>
<dbReference type="EMBL" id="BSXT01003245">
    <property type="protein sequence ID" value="GMF53185.1"/>
    <property type="molecule type" value="Genomic_DNA"/>
</dbReference>
<gene>
    <name evidence="3" type="ORF">Pfra01_002192500</name>
</gene>
<protein>
    <submittedName>
        <fullName evidence="3">Unnamed protein product</fullName>
    </submittedName>
</protein>
<feature type="region of interest" description="Disordered" evidence="2">
    <location>
        <begin position="581"/>
        <end position="627"/>
    </location>
</feature>
<feature type="region of interest" description="Disordered" evidence="2">
    <location>
        <begin position="150"/>
        <end position="255"/>
    </location>
</feature>